<name>A0A328BMW8_9CAUL</name>
<dbReference type="RefSeq" id="WP_111275667.1">
    <property type="nucleotide sequence ID" value="NZ_QFYS01000003.1"/>
</dbReference>
<proteinExistence type="predicted"/>
<dbReference type="AlphaFoldDB" id="A0A328BMW8"/>
<evidence type="ECO:0000256" key="1">
    <source>
        <dbReference type="SAM" id="MobiDB-lite"/>
    </source>
</evidence>
<protein>
    <recommendedName>
        <fullName evidence="4">DUF2188 domain-containing protein</fullName>
    </recommendedName>
</protein>
<comment type="caution">
    <text evidence="2">The sequence shown here is derived from an EMBL/GenBank/DDBJ whole genome shotgun (WGS) entry which is preliminary data.</text>
</comment>
<reference evidence="2 3" key="1">
    <citation type="submission" date="2018-05" db="EMBL/GenBank/DDBJ databases">
        <authorList>
            <person name="Lanie J.A."/>
            <person name="Ng W.-L."/>
            <person name="Kazmierczak K.M."/>
            <person name="Andrzejewski T.M."/>
            <person name="Davidsen T.M."/>
            <person name="Wayne K.J."/>
            <person name="Tettelin H."/>
            <person name="Glass J.I."/>
            <person name="Rusch D."/>
            <person name="Podicherti R."/>
            <person name="Tsui H.-C.T."/>
            <person name="Winkler M.E."/>
        </authorList>
    </citation>
    <scope>NUCLEOTIDE SEQUENCE [LARGE SCALE GENOMIC DNA]</scope>
    <source>
        <strain evidence="2 3">BUT-10</strain>
    </source>
</reference>
<keyword evidence="3" id="KW-1185">Reference proteome</keyword>
<evidence type="ECO:0000313" key="2">
    <source>
        <dbReference type="EMBL" id="RAK66358.1"/>
    </source>
</evidence>
<evidence type="ECO:0008006" key="4">
    <source>
        <dbReference type="Google" id="ProtNLM"/>
    </source>
</evidence>
<dbReference type="Proteomes" id="UP000249524">
    <property type="component" value="Unassembled WGS sequence"/>
</dbReference>
<dbReference type="EMBL" id="QFYS01000003">
    <property type="protein sequence ID" value="RAK66358.1"/>
    <property type="molecule type" value="Genomic_DNA"/>
</dbReference>
<sequence length="135" mass="14781">MSRSQSRTYFVAKNATGSWTVTRSGASSKVFETKDAAVKAARQIVRQDGGVLEIKNSDGRTQKSFTLGRAAMTKLNEVEGVTLSGAGKRTFKEFDRKGLTPSERRAKLRKDPTKLTAGVRSPQSPRSSQSERTKV</sequence>
<feature type="region of interest" description="Disordered" evidence="1">
    <location>
        <begin position="94"/>
        <end position="135"/>
    </location>
</feature>
<gene>
    <name evidence="2" type="ORF">DJ019_08910</name>
</gene>
<dbReference type="Pfam" id="PF09954">
    <property type="entry name" value="DUF2188"/>
    <property type="match status" value="1"/>
</dbReference>
<organism evidence="2 3">
    <name type="scientific">Phenylobacterium kunshanense</name>
    <dbReference type="NCBI Taxonomy" id="1445034"/>
    <lineage>
        <taxon>Bacteria</taxon>
        <taxon>Pseudomonadati</taxon>
        <taxon>Pseudomonadota</taxon>
        <taxon>Alphaproteobacteria</taxon>
        <taxon>Caulobacterales</taxon>
        <taxon>Caulobacteraceae</taxon>
        <taxon>Phenylobacterium</taxon>
    </lineage>
</organism>
<dbReference type="InterPro" id="IPR018691">
    <property type="entry name" value="DUF2188"/>
</dbReference>
<accession>A0A328BMW8</accession>
<evidence type="ECO:0000313" key="3">
    <source>
        <dbReference type="Proteomes" id="UP000249524"/>
    </source>
</evidence>
<feature type="compositionally biased region" description="Basic and acidic residues" evidence="1">
    <location>
        <begin position="94"/>
        <end position="113"/>
    </location>
</feature>
<dbReference type="OrthoDB" id="8255609at2"/>